<organism evidence="2 3">
    <name type="scientific">Falsiruegeria mediterranea M17</name>
    <dbReference type="NCBI Taxonomy" id="1200281"/>
    <lineage>
        <taxon>Bacteria</taxon>
        <taxon>Pseudomonadati</taxon>
        <taxon>Pseudomonadota</taxon>
        <taxon>Alphaproteobacteria</taxon>
        <taxon>Rhodobacterales</taxon>
        <taxon>Roseobacteraceae</taxon>
        <taxon>Falsiruegeria</taxon>
    </lineage>
</organism>
<protein>
    <recommendedName>
        <fullName evidence="1">HTH marR-type domain-containing protein</fullName>
    </recommendedName>
</protein>
<dbReference type="Proteomes" id="UP000244898">
    <property type="component" value="Unassembled WGS sequence"/>
</dbReference>
<gene>
    <name evidence="2" type="ORF">TRM7615_04378</name>
</gene>
<sequence length="180" mass="19499">MRNDHSIRILINRLARLDSAAGWDGDLNPTQRAALEYLSEANQFSRSPSHVADYLGTTRGTMSQTLKALMRKGYAAEHRQKSDQRSISYELTEAGIAAVTEPNPIADAIGNLPTSVQDALKDGLLQGLRLALAANGGQSFGRCKTCAYHDAASENGFCTLLGLKLEPGENNKICIEHKEA</sequence>
<dbReference type="OrthoDB" id="5522755at2"/>
<dbReference type="SMART" id="SM00347">
    <property type="entry name" value="HTH_MARR"/>
    <property type="match status" value="1"/>
</dbReference>
<dbReference type="InterPro" id="IPR036390">
    <property type="entry name" value="WH_DNA-bd_sf"/>
</dbReference>
<feature type="domain" description="HTH marR-type" evidence="1">
    <location>
        <begin position="20"/>
        <end position="121"/>
    </location>
</feature>
<dbReference type="SUPFAM" id="SSF46785">
    <property type="entry name" value="Winged helix' DNA-binding domain"/>
    <property type="match status" value="1"/>
</dbReference>
<dbReference type="InterPro" id="IPR000835">
    <property type="entry name" value="HTH_MarR-typ"/>
</dbReference>
<keyword evidence="3" id="KW-1185">Reference proteome</keyword>
<dbReference type="Gene3D" id="1.10.10.10">
    <property type="entry name" value="Winged helix-like DNA-binding domain superfamily/Winged helix DNA-binding domain"/>
    <property type="match status" value="1"/>
</dbReference>
<dbReference type="GO" id="GO:0003700">
    <property type="term" value="F:DNA-binding transcription factor activity"/>
    <property type="evidence" value="ECO:0007669"/>
    <property type="project" value="InterPro"/>
</dbReference>
<dbReference type="EMBL" id="ONZG01000013">
    <property type="protein sequence ID" value="SPJ30841.1"/>
    <property type="molecule type" value="Genomic_DNA"/>
</dbReference>
<dbReference type="RefSeq" id="WP_108791688.1">
    <property type="nucleotide sequence ID" value="NZ_ONZG01000013.1"/>
</dbReference>
<dbReference type="InterPro" id="IPR039422">
    <property type="entry name" value="MarR/SlyA-like"/>
</dbReference>
<dbReference type="InterPro" id="IPR036388">
    <property type="entry name" value="WH-like_DNA-bd_sf"/>
</dbReference>
<evidence type="ECO:0000313" key="2">
    <source>
        <dbReference type="EMBL" id="SPJ30841.1"/>
    </source>
</evidence>
<proteinExistence type="predicted"/>
<evidence type="ECO:0000259" key="1">
    <source>
        <dbReference type="SMART" id="SM00347"/>
    </source>
</evidence>
<name>A0A2R8CEH0_9RHOB</name>
<dbReference type="Pfam" id="PF12802">
    <property type="entry name" value="MarR_2"/>
    <property type="match status" value="1"/>
</dbReference>
<evidence type="ECO:0000313" key="3">
    <source>
        <dbReference type="Proteomes" id="UP000244898"/>
    </source>
</evidence>
<accession>A0A2R8CEH0</accession>
<dbReference type="PANTHER" id="PTHR33164">
    <property type="entry name" value="TRANSCRIPTIONAL REGULATOR, MARR FAMILY"/>
    <property type="match status" value="1"/>
</dbReference>
<dbReference type="PANTHER" id="PTHR33164:SF89">
    <property type="entry name" value="MARR FAMILY REGULATORY PROTEIN"/>
    <property type="match status" value="1"/>
</dbReference>
<dbReference type="GO" id="GO:0006950">
    <property type="term" value="P:response to stress"/>
    <property type="evidence" value="ECO:0007669"/>
    <property type="project" value="TreeGrafter"/>
</dbReference>
<reference evidence="3" key="1">
    <citation type="submission" date="2018-03" db="EMBL/GenBank/DDBJ databases">
        <authorList>
            <person name="Rodrigo-Torres L."/>
            <person name="Arahal R. D."/>
            <person name="Lucena T."/>
        </authorList>
    </citation>
    <scope>NUCLEOTIDE SEQUENCE [LARGE SCALE GENOMIC DNA]</scope>
    <source>
        <strain evidence="3">CECT 7615</strain>
    </source>
</reference>
<dbReference type="AlphaFoldDB" id="A0A2R8CEH0"/>